<proteinExistence type="inferred from homology"/>
<dbReference type="InterPro" id="IPR050586">
    <property type="entry name" value="CPA3_Na-H_Antiporter_D"/>
</dbReference>
<evidence type="ECO:0000256" key="7">
    <source>
        <dbReference type="RuleBase" id="RU000320"/>
    </source>
</evidence>
<evidence type="ECO:0000256" key="6">
    <source>
        <dbReference type="ARBA" id="ARBA00023136"/>
    </source>
</evidence>
<dbReference type="Pfam" id="PF00361">
    <property type="entry name" value="Proton_antipo_M"/>
    <property type="match status" value="1"/>
</dbReference>
<evidence type="ECO:0000313" key="12">
    <source>
        <dbReference type="Proteomes" id="UP000292507"/>
    </source>
</evidence>
<sequence>MIRVLTPLPVLLPLLGAAAALLVGGRHPRIQRTLSVLVLSAVLTVSVVLLVLADADGADAISVGGWPVPLGVVLVVDRLSALMLVVAATVALGVLVFAVGQGAADGDEETPISIFHPTFLVLIAGVANAFLAGDLFNLYVGFEILLTASYVLLTLGGSAARIRAGITYIIVSLLSSILFLAAIGLVYAATGTVNMAQLAGRLAELPEGTQLLLQSMLLIAFSIKAAVFPLSAWLPDSYPTAPAPVTAVFAGLLTKVGVYAIIRTQTLLFPGGALDQVLMWAALATMVVGILGAVAQTDIRRILSFTLVSHIGYMVFGISLASTAGLAGAIFYVVHHIAIQTTLFLVAGLVERQGGSTGVDRLGGLATASPLLAILYFVPAMNLAGIPPFSGFIGKLGLLEAGIADGGWLPLVLVAGGAVTSLLTLLAISRVWSRAFWRPPAQAPEADTFDAAAADAGPDLAPGPLPDPADEEQPADEKEAAGRGAGTRAEARRAAWERHTAVATATTPVTDGLGEDDGRERPLRPLPRVMVASTAAMVVVTVGLTLVAGPLYGIAERAAADLRDRTPYVSAVFGGEEVP</sequence>
<feature type="compositionally biased region" description="Basic and acidic residues" evidence="8">
    <location>
        <begin position="489"/>
        <end position="498"/>
    </location>
</feature>
<reference evidence="11 12" key="1">
    <citation type="submission" date="2019-02" db="EMBL/GenBank/DDBJ databases">
        <title>Sequencing the genomes of 1000 actinobacteria strains.</title>
        <authorList>
            <person name="Klenk H.-P."/>
        </authorList>
    </citation>
    <scope>NUCLEOTIDE SEQUENCE [LARGE SCALE GENOMIC DNA]</scope>
    <source>
        <strain evidence="11 12">DSM 44509</strain>
    </source>
</reference>
<gene>
    <name evidence="11" type="ORF">BKA19_3981</name>
</gene>
<evidence type="ECO:0000313" key="11">
    <source>
        <dbReference type="EMBL" id="RZU34220.1"/>
    </source>
</evidence>
<feature type="transmembrane region" description="Helical" evidence="9">
    <location>
        <begin position="277"/>
        <end position="295"/>
    </location>
</feature>
<feature type="transmembrane region" description="Helical" evidence="9">
    <location>
        <begin position="302"/>
        <end position="323"/>
    </location>
</feature>
<evidence type="ECO:0000256" key="2">
    <source>
        <dbReference type="ARBA" id="ARBA00005346"/>
    </source>
</evidence>
<dbReference type="PRINTS" id="PR01437">
    <property type="entry name" value="NUOXDRDTASE4"/>
</dbReference>
<dbReference type="GO" id="GO:0005886">
    <property type="term" value="C:plasma membrane"/>
    <property type="evidence" value="ECO:0007669"/>
    <property type="project" value="UniProtKB-SubCell"/>
</dbReference>
<keyword evidence="5 9" id="KW-1133">Transmembrane helix</keyword>
<dbReference type="GO" id="GO:0008137">
    <property type="term" value="F:NADH dehydrogenase (ubiquinone) activity"/>
    <property type="evidence" value="ECO:0007669"/>
    <property type="project" value="InterPro"/>
</dbReference>
<dbReference type="PANTHER" id="PTHR42703:SF1">
    <property type="entry name" value="NA(+)_H(+) ANTIPORTER SUBUNIT D1"/>
    <property type="match status" value="1"/>
</dbReference>
<feature type="transmembrane region" description="Helical" evidence="9">
    <location>
        <begin position="241"/>
        <end position="262"/>
    </location>
</feature>
<evidence type="ECO:0000256" key="1">
    <source>
        <dbReference type="ARBA" id="ARBA00004651"/>
    </source>
</evidence>
<evidence type="ECO:0000256" key="3">
    <source>
        <dbReference type="ARBA" id="ARBA00022475"/>
    </source>
</evidence>
<evidence type="ECO:0000259" key="10">
    <source>
        <dbReference type="Pfam" id="PF00361"/>
    </source>
</evidence>
<feature type="transmembrane region" description="Helical" evidence="9">
    <location>
        <begin position="30"/>
        <end position="53"/>
    </location>
</feature>
<feature type="transmembrane region" description="Helical" evidence="9">
    <location>
        <begin position="406"/>
        <end position="428"/>
    </location>
</feature>
<keyword evidence="12" id="KW-1185">Reference proteome</keyword>
<dbReference type="Proteomes" id="UP000292507">
    <property type="component" value="Unassembled WGS sequence"/>
</dbReference>
<keyword evidence="4 7" id="KW-0812">Transmembrane</keyword>
<comment type="similarity">
    <text evidence="2">Belongs to the CPA3 antiporters (TC 2.A.63) subunit D family.</text>
</comment>
<feature type="region of interest" description="Disordered" evidence="8">
    <location>
        <begin position="454"/>
        <end position="498"/>
    </location>
</feature>
<dbReference type="InterPro" id="IPR001750">
    <property type="entry name" value="ND/Mrp_TM"/>
</dbReference>
<keyword evidence="3" id="KW-1003">Cell membrane</keyword>
<keyword evidence="6 9" id="KW-0472">Membrane</keyword>
<organism evidence="11 12">
    <name type="scientific">Blastococcus saxobsidens</name>
    <dbReference type="NCBI Taxonomy" id="138336"/>
    <lineage>
        <taxon>Bacteria</taxon>
        <taxon>Bacillati</taxon>
        <taxon>Actinomycetota</taxon>
        <taxon>Actinomycetes</taxon>
        <taxon>Geodermatophilales</taxon>
        <taxon>Geodermatophilaceae</taxon>
        <taxon>Blastococcus</taxon>
    </lineage>
</organism>
<dbReference type="NCBIfam" id="NF009308">
    <property type="entry name" value="PRK12665.1"/>
    <property type="match status" value="1"/>
</dbReference>
<evidence type="ECO:0000256" key="5">
    <source>
        <dbReference type="ARBA" id="ARBA00022989"/>
    </source>
</evidence>
<comment type="subcellular location">
    <subcellularLocation>
        <location evidence="1">Cell membrane</location>
        <topology evidence="1">Multi-pass membrane protein</topology>
    </subcellularLocation>
    <subcellularLocation>
        <location evidence="7">Membrane</location>
        <topology evidence="7">Multi-pass membrane protein</topology>
    </subcellularLocation>
</comment>
<feature type="transmembrane region" description="Helical" evidence="9">
    <location>
        <begin position="329"/>
        <end position="350"/>
    </location>
</feature>
<dbReference type="PANTHER" id="PTHR42703">
    <property type="entry name" value="NADH DEHYDROGENASE"/>
    <property type="match status" value="1"/>
</dbReference>
<feature type="transmembrane region" description="Helical" evidence="9">
    <location>
        <begin position="138"/>
        <end position="156"/>
    </location>
</feature>
<dbReference type="InterPro" id="IPR003918">
    <property type="entry name" value="NADH_UbQ_OxRdtase"/>
</dbReference>
<evidence type="ECO:0000256" key="9">
    <source>
        <dbReference type="SAM" id="Phobius"/>
    </source>
</evidence>
<feature type="domain" description="NADH:quinone oxidoreductase/Mrp antiporter transmembrane" evidence="10">
    <location>
        <begin position="132"/>
        <end position="415"/>
    </location>
</feature>
<dbReference type="EMBL" id="SHKV01000001">
    <property type="protein sequence ID" value="RZU34220.1"/>
    <property type="molecule type" value="Genomic_DNA"/>
</dbReference>
<feature type="transmembrane region" description="Helical" evidence="9">
    <location>
        <begin position="211"/>
        <end position="234"/>
    </location>
</feature>
<evidence type="ECO:0000256" key="4">
    <source>
        <dbReference type="ARBA" id="ARBA00022692"/>
    </source>
</evidence>
<dbReference type="GO" id="GO:0042773">
    <property type="term" value="P:ATP synthesis coupled electron transport"/>
    <property type="evidence" value="ECO:0007669"/>
    <property type="project" value="InterPro"/>
</dbReference>
<dbReference type="RefSeq" id="WP_207225901.1">
    <property type="nucleotide sequence ID" value="NZ_POQT01000001.1"/>
</dbReference>
<feature type="transmembrane region" description="Helical" evidence="9">
    <location>
        <begin position="168"/>
        <end position="191"/>
    </location>
</feature>
<dbReference type="AlphaFoldDB" id="A0A4Q7YAZ4"/>
<name>A0A4Q7YAZ4_9ACTN</name>
<feature type="transmembrane region" description="Helical" evidence="9">
    <location>
        <begin position="112"/>
        <end position="132"/>
    </location>
</feature>
<feature type="transmembrane region" description="Helical" evidence="9">
    <location>
        <begin position="82"/>
        <end position="100"/>
    </location>
</feature>
<protein>
    <submittedName>
        <fullName evidence="11">Multisubunit sodium/proton antiporter MrpD subunit</fullName>
    </submittedName>
</protein>
<comment type="caution">
    <text evidence="11">The sequence shown here is derived from an EMBL/GenBank/DDBJ whole genome shotgun (WGS) entry which is preliminary data.</text>
</comment>
<evidence type="ECO:0000256" key="8">
    <source>
        <dbReference type="SAM" id="MobiDB-lite"/>
    </source>
</evidence>
<accession>A0A4Q7YAZ4</accession>
<feature type="transmembrane region" description="Helical" evidence="9">
    <location>
        <begin position="362"/>
        <end position="386"/>
    </location>
</feature>
<feature type="transmembrane region" description="Helical" evidence="9">
    <location>
        <begin position="529"/>
        <end position="555"/>
    </location>
</feature>